<dbReference type="AlphaFoldDB" id="A0A5C6RQA0"/>
<proteinExistence type="predicted"/>
<dbReference type="InterPro" id="IPR002925">
    <property type="entry name" value="Dienelactn_hydro"/>
</dbReference>
<dbReference type="Proteomes" id="UP000321580">
    <property type="component" value="Unassembled WGS sequence"/>
</dbReference>
<sequence length="283" mass="30762">MLKWTLPLAFLGLLSLVACQSGGQAADKSQSSADTTGIEQFAGDKQFQEAHEMPGKAAPSHEGQMIAFPAPDGQDGRAYALMPEKASNKYLLVIHEWWGLNGHIKQEAERFFDDLEGVNVLALDLYDGQVADTREKAGELMQGVSEERARAIIQGALDQAGPDARIATIGWCFGGGWSLKAAIMAEARGEACVMYYGMPVTEAEAIEPLQAPILGIFARQDEWITPEVARSFESLARETGKTMQLQLYDADHAFANPSSPRYVQQAAREANQAALAFLQANLK</sequence>
<protein>
    <submittedName>
        <fullName evidence="3">Dienelactone hydrolase family protein</fullName>
    </submittedName>
</protein>
<evidence type="ECO:0000256" key="1">
    <source>
        <dbReference type="SAM" id="SignalP"/>
    </source>
</evidence>
<feature type="domain" description="Dienelactone hydrolase" evidence="2">
    <location>
        <begin position="77"/>
        <end position="280"/>
    </location>
</feature>
<comment type="caution">
    <text evidence="3">The sequence shown here is derived from an EMBL/GenBank/DDBJ whole genome shotgun (WGS) entry which is preliminary data.</text>
</comment>
<dbReference type="EMBL" id="VOOR01000012">
    <property type="protein sequence ID" value="TXB64134.1"/>
    <property type="molecule type" value="Genomic_DNA"/>
</dbReference>
<dbReference type="Gene3D" id="3.40.50.1820">
    <property type="entry name" value="alpha/beta hydrolase"/>
    <property type="match status" value="1"/>
</dbReference>
<feature type="chain" id="PRO_5022730694" evidence="1">
    <location>
        <begin position="26"/>
        <end position="283"/>
    </location>
</feature>
<dbReference type="OrthoDB" id="9787933at2"/>
<name>A0A5C6RQA0_9BACT</name>
<dbReference type="InterPro" id="IPR051049">
    <property type="entry name" value="Dienelactone_hydrolase-like"/>
</dbReference>
<evidence type="ECO:0000259" key="2">
    <source>
        <dbReference type="Pfam" id="PF01738"/>
    </source>
</evidence>
<dbReference type="PANTHER" id="PTHR46623:SF7">
    <property type="entry name" value="CARBOXYMETHYLENEBUTENOLIDASE"/>
    <property type="match status" value="1"/>
</dbReference>
<gene>
    <name evidence="3" type="ORF">FRY97_07520</name>
</gene>
<keyword evidence="3" id="KW-0378">Hydrolase</keyword>
<dbReference type="Pfam" id="PF01738">
    <property type="entry name" value="DLH"/>
    <property type="match status" value="1"/>
</dbReference>
<keyword evidence="4" id="KW-1185">Reference proteome</keyword>
<dbReference type="PROSITE" id="PS51257">
    <property type="entry name" value="PROKAR_LIPOPROTEIN"/>
    <property type="match status" value="1"/>
</dbReference>
<dbReference type="SUPFAM" id="SSF53474">
    <property type="entry name" value="alpha/beta-Hydrolases"/>
    <property type="match status" value="1"/>
</dbReference>
<keyword evidence="1" id="KW-0732">Signal</keyword>
<dbReference type="GO" id="GO:0016787">
    <property type="term" value="F:hydrolase activity"/>
    <property type="evidence" value="ECO:0007669"/>
    <property type="project" value="UniProtKB-KW"/>
</dbReference>
<dbReference type="RefSeq" id="WP_147166833.1">
    <property type="nucleotide sequence ID" value="NZ_VOOR01000012.1"/>
</dbReference>
<dbReference type="PANTHER" id="PTHR46623">
    <property type="entry name" value="CARBOXYMETHYLENEBUTENOLIDASE-RELATED"/>
    <property type="match status" value="1"/>
</dbReference>
<organism evidence="3 4">
    <name type="scientific">Phaeodactylibacter luteus</name>
    <dbReference type="NCBI Taxonomy" id="1564516"/>
    <lineage>
        <taxon>Bacteria</taxon>
        <taxon>Pseudomonadati</taxon>
        <taxon>Bacteroidota</taxon>
        <taxon>Saprospiria</taxon>
        <taxon>Saprospirales</taxon>
        <taxon>Haliscomenobacteraceae</taxon>
        <taxon>Phaeodactylibacter</taxon>
    </lineage>
</organism>
<evidence type="ECO:0000313" key="3">
    <source>
        <dbReference type="EMBL" id="TXB64134.1"/>
    </source>
</evidence>
<reference evidence="3 4" key="1">
    <citation type="submission" date="2019-08" db="EMBL/GenBank/DDBJ databases">
        <title>Genome of Phaeodactylibacter luteus.</title>
        <authorList>
            <person name="Bowman J.P."/>
        </authorList>
    </citation>
    <scope>NUCLEOTIDE SEQUENCE [LARGE SCALE GENOMIC DNA]</scope>
    <source>
        <strain evidence="3 4">KCTC 42180</strain>
    </source>
</reference>
<dbReference type="InterPro" id="IPR029058">
    <property type="entry name" value="AB_hydrolase_fold"/>
</dbReference>
<feature type="signal peptide" evidence="1">
    <location>
        <begin position="1"/>
        <end position="25"/>
    </location>
</feature>
<evidence type="ECO:0000313" key="4">
    <source>
        <dbReference type="Proteomes" id="UP000321580"/>
    </source>
</evidence>
<accession>A0A5C6RQA0</accession>